<dbReference type="OrthoDB" id="9771991at2"/>
<feature type="chain" id="PRO_5019729167" evidence="1">
    <location>
        <begin position="24"/>
        <end position="482"/>
    </location>
</feature>
<dbReference type="Proteomes" id="UP000270046">
    <property type="component" value="Chromosome"/>
</dbReference>
<evidence type="ECO:0000313" key="3">
    <source>
        <dbReference type="Proteomes" id="UP000270046"/>
    </source>
</evidence>
<evidence type="ECO:0000313" key="2">
    <source>
        <dbReference type="EMBL" id="AYL94221.1"/>
    </source>
</evidence>
<accession>A0A494VL33</accession>
<proteinExistence type="predicted"/>
<name>A0A494VL33_9SPHI</name>
<feature type="signal peptide" evidence="1">
    <location>
        <begin position="1"/>
        <end position="23"/>
    </location>
</feature>
<dbReference type="PROSITE" id="PS51257">
    <property type="entry name" value="PROKAR_LIPOPROTEIN"/>
    <property type="match status" value="1"/>
</dbReference>
<keyword evidence="3" id="KW-1185">Reference proteome</keyword>
<keyword evidence="1" id="KW-0732">Signal</keyword>
<dbReference type="EMBL" id="CP032869">
    <property type="protein sequence ID" value="AYL94221.1"/>
    <property type="molecule type" value="Genomic_DNA"/>
</dbReference>
<dbReference type="AlphaFoldDB" id="A0A494VL33"/>
<protein>
    <submittedName>
        <fullName evidence="2">Porin</fullName>
    </submittedName>
</protein>
<organism evidence="2 3">
    <name type="scientific">Mucilaginibacter celer</name>
    <dbReference type="NCBI Taxonomy" id="2305508"/>
    <lineage>
        <taxon>Bacteria</taxon>
        <taxon>Pseudomonadati</taxon>
        <taxon>Bacteroidota</taxon>
        <taxon>Sphingobacteriia</taxon>
        <taxon>Sphingobacteriales</taxon>
        <taxon>Sphingobacteriaceae</taxon>
        <taxon>Mucilaginibacter</taxon>
    </lineage>
</organism>
<sequence>MKIFKRFLCPLLLLLFSCRLAYAQGGSPEYKEGMTIRLDSSGKKYIRFFTWATFWARQTNANPGTAINGVQKNNWTDFNLRQFRFVTYSQLSPRYLILADIGIDNQSYSSGGAAGGANTGNGGQTFGGTLGKKPELYLHDLWNEYAVIPDKDPDNGKPNKASLYIGTGLHYWNGISRMTSAGSANYLAIDVPLYNWPLVDLQDQFARQLGVYFKGNIGPVSYRWAVNKPFTVLSSPVAFQKGSRDSSFAVDNNATGKLATTAYAAWQFFSRENNLLPYYTGTYVGTMKVFNIGAGYYNSGEGTATQATNSASSVLIRHSITLWAIDAFADLPFGAKEKNWAFTGYGVFYHYDFGPNYLRYGSIMNENVSAAPDYNGKVSQAGFGNAAPIIGTGSSWFTQVGVLLPKTILKGKTRFQPFGEYSLQKFERFGNASFTYWSAGGNIYLDGHHARISLKYQTRPIVVNDRQESSKGTFIIATQVYL</sequence>
<reference evidence="2 3" key="1">
    <citation type="submission" date="2018-10" db="EMBL/GenBank/DDBJ databases">
        <title>Genome sequencing of Mucilaginibacter sp. HYN0043.</title>
        <authorList>
            <person name="Kim M."/>
            <person name="Yi H."/>
        </authorList>
    </citation>
    <scope>NUCLEOTIDE SEQUENCE [LARGE SCALE GENOMIC DNA]</scope>
    <source>
        <strain evidence="2 3">HYN0043</strain>
    </source>
</reference>
<gene>
    <name evidence="2" type="ORF">HYN43_002440</name>
</gene>
<evidence type="ECO:0000256" key="1">
    <source>
        <dbReference type="SAM" id="SignalP"/>
    </source>
</evidence>
<dbReference type="RefSeq" id="WP_119407940.1">
    <property type="nucleotide sequence ID" value="NZ_CP032869.1"/>
</dbReference>
<dbReference type="KEGG" id="muh:HYN43_002440"/>